<evidence type="ECO:0000259" key="4">
    <source>
        <dbReference type="Pfam" id="PF23359"/>
    </source>
</evidence>
<evidence type="ECO:0000313" key="5">
    <source>
        <dbReference type="EMBL" id="MBH0777844.1"/>
    </source>
</evidence>
<dbReference type="GO" id="GO:0016746">
    <property type="term" value="F:acyltransferase activity"/>
    <property type="evidence" value="ECO:0007669"/>
    <property type="project" value="InterPro"/>
</dbReference>
<dbReference type="Gene3D" id="4.10.320.10">
    <property type="entry name" value="E3-binding domain"/>
    <property type="match status" value="2"/>
</dbReference>
<feature type="region of interest" description="Disordered" evidence="2">
    <location>
        <begin position="121"/>
        <end position="152"/>
    </location>
</feature>
<feature type="domain" description="Lsr2 dimerization" evidence="3">
    <location>
        <begin position="1"/>
        <end position="64"/>
    </location>
</feature>
<protein>
    <submittedName>
        <fullName evidence="5">Lsr2 family protein</fullName>
    </submittedName>
</protein>
<dbReference type="Pfam" id="PF11774">
    <property type="entry name" value="Lsr2"/>
    <property type="match status" value="1"/>
</dbReference>
<dbReference type="InterPro" id="IPR055370">
    <property type="entry name" value="Lsr2_DNA-bd"/>
</dbReference>
<accession>A0A931N3G8</accession>
<organism evidence="5 6">
    <name type="scientific">Nocardia bovistercoris</name>
    <dbReference type="NCBI Taxonomy" id="2785916"/>
    <lineage>
        <taxon>Bacteria</taxon>
        <taxon>Bacillati</taxon>
        <taxon>Actinomycetota</taxon>
        <taxon>Actinomycetes</taxon>
        <taxon>Mycobacteriales</taxon>
        <taxon>Nocardiaceae</taxon>
        <taxon>Nocardia</taxon>
    </lineage>
</organism>
<dbReference type="InterPro" id="IPR024412">
    <property type="entry name" value="Lsr2_dim_dom"/>
</dbReference>
<dbReference type="Pfam" id="PF23359">
    <property type="entry name" value="Lsr2_DNA-bd"/>
    <property type="match status" value="2"/>
</dbReference>
<dbReference type="RefSeq" id="WP_196150169.1">
    <property type="nucleotide sequence ID" value="NZ_JADMLG010000006.1"/>
</dbReference>
<feature type="compositionally biased region" description="Basic and acidic residues" evidence="2">
    <location>
        <begin position="180"/>
        <end position="190"/>
    </location>
</feature>
<feature type="compositionally biased region" description="Acidic residues" evidence="2">
    <location>
        <begin position="122"/>
        <end position="141"/>
    </location>
</feature>
<gene>
    <name evidence="5" type="ORF">IT779_16330</name>
</gene>
<feature type="domain" description="Lsr2 DNA-binding" evidence="4">
    <location>
        <begin position="87"/>
        <end position="120"/>
    </location>
</feature>
<sequence length="190" mass="20891">MAKTTVVVTKDDWTGEIVDTTDIAPKQITSFTFNGREYCLDLSAASAEELQATLAPWIEKASQVNVVGRRTRQTKPAAETATVETTAEDRAAIREWARDNGFDVGPRGRIPDAVIRAYHESPDEDEDEAFEDEVATSEADVEVSGVDDAKPTAAERAAIRQWAQEQGLEVKSRGPLSPDLIRDYRETHAA</sequence>
<dbReference type="InterPro" id="IPR042261">
    <property type="entry name" value="Lsr2-like_dimerization"/>
</dbReference>
<evidence type="ECO:0000256" key="1">
    <source>
        <dbReference type="ARBA" id="ARBA00023125"/>
    </source>
</evidence>
<dbReference type="InterPro" id="IPR036625">
    <property type="entry name" value="E3-bd_dom_sf"/>
</dbReference>
<evidence type="ECO:0000313" key="6">
    <source>
        <dbReference type="Proteomes" id="UP000655751"/>
    </source>
</evidence>
<comment type="caution">
    <text evidence="5">The sequence shown here is derived from an EMBL/GenBank/DDBJ whole genome shotgun (WGS) entry which is preliminary data.</text>
</comment>
<reference evidence="5" key="1">
    <citation type="submission" date="2020-11" db="EMBL/GenBank/DDBJ databases">
        <title>Nocardia NEAU-351.nov., a novel actinomycete isolated from the cow dung.</title>
        <authorList>
            <person name="Zhang X."/>
        </authorList>
    </citation>
    <scope>NUCLEOTIDE SEQUENCE</scope>
    <source>
        <strain evidence="5">NEAU-351</strain>
    </source>
</reference>
<evidence type="ECO:0000256" key="2">
    <source>
        <dbReference type="SAM" id="MobiDB-lite"/>
    </source>
</evidence>
<feature type="region of interest" description="Disordered" evidence="2">
    <location>
        <begin position="165"/>
        <end position="190"/>
    </location>
</feature>
<dbReference type="GO" id="GO:0003677">
    <property type="term" value="F:DNA binding"/>
    <property type="evidence" value="ECO:0007669"/>
    <property type="project" value="UniProtKB-KW"/>
</dbReference>
<evidence type="ECO:0000259" key="3">
    <source>
        <dbReference type="Pfam" id="PF11774"/>
    </source>
</evidence>
<name>A0A931N3G8_9NOCA</name>
<dbReference type="AlphaFoldDB" id="A0A931N3G8"/>
<dbReference type="EMBL" id="JADMLG010000006">
    <property type="protein sequence ID" value="MBH0777844.1"/>
    <property type="molecule type" value="Genomic_DNA"/>
</dbReference>
<keyword evidence="6" id="KW-1185">Reference proteome</keyword>
<dbReference type="Gene3D" id="3.30.60.230">
    <property type="entry name" value="Lsr2, dimerization domain"/>
    <property type="match status" value="1"/>
</dbReference>
<keyword evidence="1" id="KW-0238">DNA-binding</keyword>
<feature type="domain" description="Lsr2 DNA-binding" evidence="4">
    <location>
        <begin position="153"/>
        <end position="186"/>
    </location>
</feature>
<dbReference type="Proteomes" id="UP000655751">
    <property type="component" value="Unassembled WGS sequence"/>
</dbReference>
<proteinExistence type="predicted"/>